<keyword evidence="8" id="KW-0786">Thiamine pyrophosphate</keyword>
<evidence type="ECO:0000256" key="7">
    <source>
        <dbReference type="ARBA" id="ARBA00022842"/>
    </source>
</evidence>
<keyword evidence="7" id="KW-0460">Magnesium</keyword>
<comment type="cofactor">
    <cofactor evidence="3">
        <name>thiamine diphosphate</name>
        <dbReference type="ChEBI" id="CHEBI:58937"/>
    </cofactor>
</comment>
<dbReference type="GO" id="GO:0006098">
    <property type="term" value="P:pentose-phosphate shunt"/>
    <property type="evidence" value="ECO:0007669"/>
    <property type="project" value="TreeGrafter"/>
</dbReference>
<evidence type="ECO:0000256" key="4">
    <source>
        <dbReference type="ARBA" id="ARBA00007131"/>
    </source>
</evidence>
<proteinExistence type="inferred from homology"/>
<dbReference type="CDD" id="cd02012">
    <property type="entry name" value="TPP_TK"/>
    <property type="match status" value="1"/>
</dbReference>
<evidence type="ECO:0000256" key="5">
    <source>
        <dbReference type="ARBA" id="ARBA00022679"/>
    </source>
</evidence>
<dbReference type="EMBL" id="VDLU01000001">
    <property type="protein sequence ID" value="TNJ30399.1"/>
    <property type="molecule type" value="Genomic_DNA"/>
</dbReference>
<evidence type="ECO:0000256" key="6">
    <source>
        <dbReference type="ARBA" id="ARBA00022723"/>
    </source>
</evidence>
<dbReference type="SUPFAM" id="SSF52922">
    <property type="entry name" value="TK C-terminal domain-like"/>
    <property type="match status" value="1"/>
</dbReference>
<gene>
    <name evidence="11" type="ORF">GMRT_16108</name>
</gene>
<evidence type="ECO:0000259" key="10">
    <source>
        <dbReference type="SMART" id="SM00861"/>
    </source>
</evidence>
<keyword evidence="5" id="KW-0808">Transferase</keyword>
<evidence type="ECO:0000256" key="1">
    <source>
        <dbReference type="ARBA" id="ARBA00001941"/>
    </source>
</evidence>
<protein>
    <submittedName>
        <fullName evidence="11">Transketolase</fullName>
    </submittedName>
</protein>
<dbReference type="Gene3D" id="3.40.50.920">
    <property type="match status" value="1"/>
</dbReference>
<dbReference type="InterPro" id="IPR029061">
    <property type="entry name" value="THDP-binding"/>
</dbReference>
<dbReference type="Pfam" id="PF02779">
    <property type="entry name" value="Transket_pyr"/>
    <property type="match status" value="1"/>
</dbReference>
<sequence length="697" mass="76510">MIFDDIDVECVNTIRCLAVDQVDAANSGHPGAPVGMAPMTYVLFKHFLHFDPKDPEWTNRDRFVLSNGHASALLYSLLHVFGYPLPLDQLRQFRKIHSHTPGHPERDLSVGIEITTGALGQGIANAVGMAIAAKVAAAKYPGVYSNKVVCTVGDGCLQEGVASEACSLAGRLRLNNLIVLYDNNGISIDGKTDLSFTEDVPRRFEAYRWQVIEVENGDTDLSAIYDALDKAYHTRLERPVLISVKTTIGYGSAKQGTASVHGSPLGAQTHDFKKFFGFDPEKSFYVSEVARTRFEEIVATKQKTHAVWRSTIYEALPKDTQECIKARFFELPHLSLEKIYEWCDDALLKVKQGNGGKTLATRQQSQQILNLLAESKLGQYMLVGSADLMSSNLTDIKAFTRLADGFGRDAQYINYGVREHAMAAISNGIGAYGGFVSFDATFLIFFNYCSPAIRMGALSGVRAVHVFTHDSFFLGEDGGTHHPIETVAWIRSMPRVVDWRPCSIDEVYGCYAATFAGDVKIDGHPLSELQHIICLSRQGVLDVQGSSSRKVIDGAYTVYMTELSAGATRFVFVASGSEVPLCLEAARRLESSYSDVIFFVVSMPSYTLFAARPFEEQARVIPSLTAAGVPTLCVEPYVDFGVKGRYAHDVISVNDYSLSGKAEDLAKHFGLTIEAAMAKAEKMLAHNARTPAPALHW</sequence>
<dbReference type="AlphaFoldDB" id="A0A4Z1TCZ2"/>
<reference evidence="11 12" key="1">
    <citation type="submission" date="2019-05" db="EMBL/GenBank/DDBJ databases">
        <title>The compact genome of Giardia muris reveals important steps in the evolution of intestinal protozoan parasites.</title>
        <authorList>
            <person name="Xu F."/>
            <person name="Jimenez-Gonzalez A."/>
            <person name="Einarsson E."/>
            <person name="Astvaldsson A."/>
            <person name="Peirasmaki D."/>
            <person name="Eckmann L."/>
            <person name="Andersson J.O."/>
            <person name="Svard S.G."/>
            <person name="Jerlstrom-Hultqvist J."/>
        </authorList>
    </citation>
    <scope>NUCLEOTIDE SEQUENCE [LARGE SCALE GENOMIC DNA]</scope>
    <source>
        <strain evidence="11 12">Roberts-Thomson</strain>
    </source>
</reference>
<dbReference type="OrthoDB" id="10267175at2759"/>
<evidence type="ECO:0000256" key="9">
    <source>
        <dbReference type="ARBA" id="ARBA00049473"/>
    </source>
</evidence>
<dbReference type="Pfam" id="PF00456">
    <property type="entry name" value="Transketolase_N"/>
    <property type="match status" value="1"/>
</dbReference>
<comment type="catalytic activity">
    <reaction evidence="9">
        <text>D-sedoheptulose 7-phosphate + D-glyceraldehyde 3-phosphate = aldehydo-D-ribose 5-phosphate + D-xylulose 5-phosphate</text>
        <dbReference type="Rhea" id="RHEA:10508"/>
        <dbReference type="ChEBI" id="CHEBI:57483"/>
        <dbReference type="ChEBI" id="CHEBI:57737"/>
        <dbReference type="ChEBI" id="CHEBI:58273"/>
        <dbReference type="ChEBI" id="CHEBI:59776"/>
        <dbReference type="EC" id="2.2.1.1"/>
    </reaction>
</comment>
<evidence type="ECO:0000313" key="11">
    <source>
        <dbReference type="EMBL" id="TNJ30399.1"/>
    </source>
</evidence>
<evidence type="ECO:0000256" key="2">
    <source>
        <dbReference type="ARBA" id="ARBA00001946"/>
    </source>
</evidence>
<dbReference type="Gene3D" id="3.40.50.970">
    <property type="match status" value="2"/>
</dbReference>
<dbReference type="VEuPathDB" id="GiardiaDB:GMRT_16108"/>
<dbReference type="InterPro" id="IPR005474">
    <property type="entry name" value="Transketolase_N"/>
</dbReference>
<dbReference type="GO" id="GO:0004802">
    <property type="term" value="F:transketolase activity"/>
    <property type="evidence" value="ECO:0007669"/>
    <property type="project" value="UniProtKB-EC"/>
</dbReference>
<dbReference type="SUPFAM" id="SSF52518">
    <property type="entry name" value="Thiamin diphosphate-binding fold (THDP-binding)"/>
    <property type="match status" value="2"/>
</dbReference>
<comment type="cofactor">
    <cofactor evidence="2">
        <name>Mg(2+)</name>
        <dbReference type="ChEBI" id="CHEBI:18420"/>
    </cofactor>
</comment>
<dbReference type="InterPro" id="IPR005475">
    <property type="entry name" value="Transketolase-like_Pyr-bd"/>
</dbReference>
<name>A0A4Z1TCZ2_GIAMU</name>
<keyword evidence="6" id="KW-0479">Metal-binding</keyword>
<feature type="domain" description="Transketolase-like pyrimidine-binding" evidence="10">
    <location>
        <begin position="359"/>
        <end position="543"/>
    </location>
</feature>
<dbReference type="InterPro" id="IPR033247">
    <property type="entry name" value="Transketolase_fam"/>
</dbReference>
<comment type="caution">
    <text evidence="11">The sequence shown here is derived from an EMBL/GenBank/DDBJ whole genome shotgun (WGS) entry which is preliminary data.</text>
</comment>
<dbReference type="FunFam" id="3.40.50.970:FF:000004">
    <property type="entry name" value="Transketolase"/>
    <property type="match status" value="1"/>
</dbReference>
<comment type="cofactor">
    <cofactor evidence="1">
        <name>Co(2+)</name>
        <dbReference type="ChEBI" id="CHEBI:48828"/>
    </cofactor>
</comment>
<dbReference type="SMART" id="SM00861">
    <property type="entry name" value="Transket_pyr"/>
    <property type="match status" value="1"/>
</dbReference>
<dbReference type="InterPro" id="IPR009014">
    <property type="entry name" value="Transketo_C/PFOR_II"/>
</dbReference>
<organism evidence="11 12">
    <name type="scientific">Giardia muris</name>
    <dbReference type="NCBI Taxonomy" id="5742"/>
    <lineage>
        <taxon>Eukaryota</taxon>
        <taxon>Metamonada</taxon>
        <taxon>Diplomonadida</taxon>
        <taxon>Hexamitidae</taxon>
        <taxon>Giardiinae</taxon>
        <taxon>Giardia</taxon>
    </lineage>
</organism>
<comment type="similarity">
    <text evidence="4">Belongs to the transketolase family.</text>
</comment>
<evidence type="ECO:0000256" key="3">
    <source>
        <dbReference type="ARBA" id="ARBA00001964"/>
    </source>
</evidence>
<dbReference type="CDD" id="cd07033">
    <property type="entry name" value="TPP_PYR_DXS_TK_like"/>
    <property type="match status" value="1"/>
</dbReference>
<dbReference type="GO" id="GO:0005829">
    <property type="term" value="C:cytosol"/>
    <property type="evidence" value="ECO:0007669"/>
    <property type="project" value="TreeGrafter"/>
</dbReference>
<dbReference type="InterPro" id="IPR055152">
    <property type="entry name" value="Transketolase-like_C_2"/>
</dbReference>
<dbReference type="PANTHER" id="PTHR43522">
    <property type="entry name" value="TRANSKETOLASE"/>
    <property type="match status" value="1"/>
</dbReference>
<evidence type="ECO:0000256" key="8">
    <source>
        <dbReference type="ARBA" id="ARBA00023052"/>
    </source>
</evidence>
<keyword evidence="12" id="KW-1185">Reference proteome</keyword>
<dbReference type="Proteomes" id="UP000315496">
    <property type="component" value="Chromosome 1"/>
</dbReference>
<dbReference type="Pfam" id="PF22613">
    <property type="entry name" value="Transketolase_C_1"/>
    <property type="match status" value="1"/>
</dbReference>
<evidence type="ECO:0000313" key="12">
    <source>
        <dbReference type="Proteomes" id="UP000315496"/>
    </source>
</evidence>
<dbReference type="GO" id="GO:0046872">
    <property type="term" value="F:metal ion binding"/>
    <property type="evidence" value="ECO:0007669"/>
    <property type="project" value="UniProtKB-KW"/>
</dbReference>
<accession>A0A4Z1TCZ2</accession>
<dbReference type="PANTHER" id="PTHR43522:SF2">
    <property type="entry name" value="TRANSKETOLASE 1-RELATED"/>
    <property type="match status" value="1"/>
</dbReference>